<evidence type="ECO:0000313" key="3">
    <source>
        <dbReference type="RefSeq" id="XP_025029261.1"/>
    </source>
</evidence>
<protein>
    <submittedName>
        <fullName evidence="2 4">Uncharacterized protein LOC107326392 isoform X1</fullName>
    </submittedName>
    <submittedName>
        <fullName evidence="3">Uncharacterized protein LOC107326392 isoform X2</fullName>
    </submittedName>
</protein>
<reference evidence="2 3" key="1">
    <citation type="submission" date="2025-04" db="UniProtKB">
        <authorList>
            <consortium name="RefSeq"/>
        </authorList>
    </citation>
    <scope>IDENTIFICATION</scope>
    <source>
        <tissue evidence="2 3">Liver</tissue>
    </source>
</reference>
<accession>A0A9F5IPN6</accession>
<sequence>MVGNLGNVPSGNRLGPGERCTRSGCLSSVRRRCTSRGLCRWATRDAVLGAPLALMAQLAVPRRSCHSVFVYPLLPTPFWSTACPGKGHRVPQSQAKELWESGALGLTGRGRGPFTAARYAIRSILWPWGAGKWVEVNWGQLHSGRHVVGSRSLLKGEVPSKALRFPGPTWVEAGASQEARVGCITKLPAAGAPPSWAVQRGGSSHTDAAEQKQIALEEKDGPCFLRVAYKKRHCGLLKEEEHCSAPNGPKGSLQEVLRGLSTCSCPGKHLLRAGDTKSPFPRQDLLRLRAQVMICVIKPVSQTCSCAQAAVPGQALQNLRKISQDF</sequence>
<dbReference type="RefSeq" id="XP_025029261.1">
    <property type="nucleotide sequence ID" value="XM_025173493.1"/>
</dbReference>
<organism evidence="1 2">
    <name type="scientific">Python bivittatus</name>
    <name type="common">Burmese python</name>
    <name type="synonym">Python molurus bivittatus</name>
    <dbReference type="NCBI Taxonomy" id="176946"/>
    <lineage>
        <taxon>Eukaryota</taxon>
        <taxon>Metazoa</taxon>
        <taxon>Chordata</taxon>
        <taxon>Craniata</taxon>
        <taxon>Vertebrata</taxon>
        <taxon>Euteleostomi</taxon>
        <taxon>Lepidosauria</taxon>
        <taxon>Squamata</taxon>
        <taxon>Bifurcata</taxon>
        <taxon>Unidentata</taxon>
        <taxon>Episquamata</taxon>
        <taxon>Toxicofera</taxon>
        <taxon>Serpentes</taxon>
        <taxon>Henophidia</taxon>
        <taxon>Pythonidae</taxon>
        <taxon>Python</taxon>
    </lineage>
</organism>
<dbReference type="AlphaFoldDB" id="A0A9F5IPN6"/>
<gene>
    <name evidence="2 3 4" type="primary">LOC107326392</name>
</gene>
<keyword evidence="1" id="KW-1185">Reference proteome</keyword>
<dbReference type="KEGG" id="pbi:107326392"/>
<dbReference type="RefSeq" id="XP_025029260.1">
    <property type="nucleotide sequence ID" value="XM_025173492.1"/>
</dbReference>
<evidence type="ECO:0000313" key="4">
    <source>
        <dbReference type="RefSeq" id="XP_025029262.1"/>
    </source>
</evidence>
<dbReference type="RefSeq" id="XP_025029262.1">
    <property type="nucleotide sequence ID" value="XM_025173494.1"/>
</dbReference>
<dbReference type="Proteomes" id="UP000695026">
    <property type="component" value="Unplaced"/>
</dbReference>
<evidence type="ECO:0000313" key="1">
    <source>
        <dbReference type="Proteomes" id="UP000695026"/>
    </source>
</evidence>
<name>A0A9F5IPN6_PYTBI</name>
<evidence type="ECO:0000313" key="2">
    <source>
        <dbReference type="RefSeq" id="XP_025029260.1"/>
    </source>
</evidence>
<dbReference type="GeneID" id="107326392"/>
<proteinExistence type="predicted"/>